<dbReference type="RefSeq" id="XP_040762675.1">
    <property type="nucleotide sequence ID" value="XM_040914526.1"/>
</dbReference>
<dbReference type="OrthoDB" id="1046782at2759"/>
<dbReference type="GO" id="GO:0006629">
    <property type="term" value="P:lipid metabolic process"/>
    <property type="evidence" value="ECO:0007669"/>
    <property type="project" value="InterPro"/>
</dbReference>
<sequence>MAERGTLLLVNATPYEWTISSVSEHGMESWPFVSDQTVVSAGNSATFSIEFKEGFFHRADDDVAYATFNLVGTPYSFQVQAIEQQLRIWLQAIATTGNDVDGVIDLAWDSKGIMPFFLAGRSGAFSSNNPPMDWMQSNLSTLGSRPLRHLCMPGTHDSGMSTLRAHSALVTHKDTITQVHTIGGQLALGARYFDCRPVIRGGQYVSGHYADVKDVGWMGGTGQSFADIVREINDFTADNAELVVLNVSHDLNTDASRSFTQEEWDAFLELLMGLERLYVAPDPASVDLTLLPLEAFIGNGDAAVVVIAEPDAKESVSLGAYVSRGVYRYAQLDAYNSYSDTHELEKMVHDQLDKMWNVRQSPGSQYFLLSWTLTQDALEAIGAGETILSLAAPALPRLYTKLLPACSPNTYPNIIYLDRFHTSDVVALAMAVNALAGGLIRTDLQDESMNEILEV</sequence>
<reference evidence="1 2" key="1">
    <citation type="journal article" date="2016" name="Mol. Biol. Evol.">
        <title>Comparative Genomics of Early-Diverging Mushroom-Forming Fungi Provides Insights into the Origins of Lignocellulose Decay Capabilities.</title>
        <authorList>
            <person name="Nagy L.G."/>
            <person name="Riley R."/>
            <person name="Tritt A."/>
            <person name="Adam C."/>
            <person name="Daum C."/>
            <person name="Floudas D."/>
            <person name="Sun H."/>
            <person name="Yadav J.S."/>
            <person name="Pangilinan J."/>
            <person name="Larsson K.H."/>
            <person name="Matsuura K."/>
            <person name="Barry K."/>
            <person name="Labutti K."/>
            <person name="Kuo R."/>
            <person name="Ohm R.A."/>
            <person name="Bhattacharya S.S."/>
            <person name="Shirouzu T."/>
            <person name="Yoshinaga Y."/>
            <person name="Martin F.M."/>
            <person name="Grigoriev I.V."/>
            <person name="Hibbett D.S."/>
        </authorList>
    </citation>
    <scope>NUCLEOTIDE SEQUENCE [LARGE SCALE GENOMIC DNA]</scope>
    <source>
        <strain evidence="1 2">93-53</strain>
    </source>
</reference>
<dbReference type="PANTHER" id="PTHR13593:SF143">
    <property type="entry name" value="PHOSPHATIDYLINOSITOL-SPECIFIC PHOSPHOLIPASE C X DOMAIN-CONTAINING PROTEIN"/>
    <property type="match status" value="1"/>
</dbReference>
<dbReference type="SUPFAM" id="SSF51695">
    <property type="entry name" value="PLC-like phosphodiesterases"/>
    <property type="match status" value="1"/>
</dbReference>
<proteinExistence type="predicted"/>
<dbReference type="GeneID" id="63831553"/>
<gene>
    <name evidence="1" type="ORF">LAESUDRAFT_813814</name>
</gene>
<dbReference type="STRING" id="1314785.A0A165DI63"/>
<dbReference type="AlphaFoldDB" id="A0A165DI63"/>
<evidence type="ECO:0000313" key="1">
    <source>
        <dbReference type="EMBL" id="KZT04935.1"/>
    </source>
</evidence>
<dbReference type="PANTHER" id="PTHR13593">
    <property type="match status" value="1"/>
</dbReference>
<dbReference type="Proteomes" id="UP000076871">
    <property type="component" value="Unassembled WGS sequence"/>
</dbReference>
<evidence type="ECO:0000313" key="2">
    <source>
        <dbReference type="Proteomes" id="UP000076871"/>
    </source>
</evidence>
<protein>
    <submittedName>
        <fullName evidence="1">PLC-like phosphodiesterase</fullName>
    </submittedName>
</protein>
<dbReference type="GO" id="GO:0008081">
    <property type="term" value="F:phosphoric diester hydrolase activity"/>
    <property type="evidence" value="ECO:0007669"/>
    <property type="project" value="InterPro"/>
</dbReference>
<dbReference type="InParanoid" id="A0A165DI63"/>
<name>A0A165DI63_9APHY</name>
<dbReference type="InterPro" id="IPR051057">
    <property type="entry name" value="PI-PLC_domain"/>
</dbReference>
<dbReference type="Gene3D" id="3.20.20.190">
    <property type="entry name" value="Phosphatidylinositol (PI) phosphodiesterase"/>
    <property type="match status" value="1"/>
</dbReference>
<organism evidence="1 2">
    <name type="scientific">Laetiporus sulphureus 93-53</name>
    <dbReference type="NCBI Taxonomy" id="1314785"/>
    <lineage>
        <taxon>Eukaryota</taxon>
        <taxon>Fungi</taxon>
        <taxon>Dikarya</taxon>
        <taxon>Basidiomycota</taxon>
        <taxon>Agaricomycotina</taxon>
        <taxon>Agaricomycetes</taxon>
        <taxon>Polyporales</taxon>
        <taxon>Laetiporus</taxon>
    </lineage>
</organism>
<dbReference type="InterPro" id="IPR017946">
    <property type="entry name" value="PLC-like_Pdiesterase_TIM-brl"/>
</dbReference>
<dbReference type="EMBL" id="KV427633">
    <property type="protein sequence ID" value="KZT04935.1"/>
    <property type="molecule type" value="Genomic_DNA"/>
</dbReference>
<accession>A0A165DI63</accession>
<keyword evidence="2" id="KW-1185">Reference proteome</keyword>